<comment type="caution">
    <text evidence="3">The sequence shown here is derived from an EMBL/GenBank/DDBJ whole genome shotgun (WGS) entry which is preliminary data.</text>
</comment>
<organism evidence="3 4">
    <name type="scientific">Pleurotus ostreatus</name>
    <name type="common">Oyster mushroom</name>
    <name type="synonym">White-rot fungus</name>
    <dbReference type="NCBI Taxonomy" id="5322"/>
    <lineage>
        <taxon>Eukaryota</taxon>
        <taxon>Fungi</taxon>
        <taxon>Dikarya</taxon>
        <taxon>Basidiomycota</taxon>
        <taxon>Agaricomycotina</taxon>
        <taxon>Agaricomycetes</taxon>
        <taxon>Agaricomycetidae</taxon>
        <taxon>Agaricales</taxon>
        <taxon>Pleurotineae</taxon>
        <taxon>Pleurotaceae</taxon>
        <taxon>Pleurotus</taxon>
    </lineage>
</organism>
<dbReference type="AlphaFoldDB" id="A0A8H7DPX1"/>
<dbReference type="RefSeq" id="XP_036629004.1">
    <property type="nucleotide sequence ID" value="XM_036779615.1"/>
</dbReference>
<dbReference type="Proteomes" id="UP000623687">
    <property type="component" value="Unassembled WGS sequence"/>
</dbReference>
<dbReference type="OrthoDB" id="3268838at2759"/>
<evidence type="ECO:0000256" key="2">
    <source>
        <dbReference type="SAM" id="Phobius"/>
    </source>
</evidence>
<keyword evidence="4" id="KW-1185">Reference proteome</keyword>
<feature type="region of interest" description="Disordered" evidence="1">
    <location>
        <begin position="589"/>
        <end position="646"/>
    </location>
</feature>
<name>A0A8H7DPX1_PLEOS</name>
<proteinExistence type="predicted"/>
<dbReference type="EMBL" id="JACETU010000007">
    <property type="protein sequence ID" value="KAF7424810.1"/>
    <property type="molecule type" value="Genomic_DNA"/>
</dbReference>
<dbReference type="VEuPathDB" id="FungiDB:PC9H_010121"/>
<gene>
    <name evidence="3" type="ORF">PC9H_010121</name>
</gene>
<keyword evidence="2" id="KW-0812">Transmembrane</keyword>
<keyword evidence="2" id="KW-0472">Membrane</keyword>
<sequence length="673" mass="76243">MEDRAREAALQRATFIVETIEWVATGFESVQFNPTVEHGLTHLYSTLQHVFSKLTAENTNFRLLNLWADAKDGKEGKPSDEERKYHATDGKVMCLNSSCSIKRGTNGRQTPIWPPQCKPKGKGVMPEVVLSSLELKGAQGTARTIHLDFGVLWISIAYLTHMSLQFYTKNMWYNSVLTVPKKLRGFRVGLAFEFEAHTLAFVTLDNVFQPNWAVSCDKLPPTPSDVYADFHGFLCGVSSFVEGILDSRKASLAADCMRTSTTRVFFGMGVYTLCEVFFMAGIPIHISIQEFCQSPSRVARLCLALWEYTRKSHDNLWSDVLKPAMVDNILAPTRRQREQYSDWLMVYGKTRTLVPRRMAELIVKHETNDVNGEGDIFEPGYLNIALRKHPYLGSLVFGESAWTRLGGSVGGGDPLSSLFSKRNMLDAKSHINPEYYESIVPYDFMDKTRPRKQIYLYYQVHKTCGKQLWTITKIPSSHAETFDLITGMERETRLFSNIVKKSASVAIGPLEYCGNGRIMMTTHQKKRVFVVQGDPSLSDTDFKRYIRGIYRIKNHLDEPGQPKTGMSREHQTELNKWITSLEVVRRCGLSGPERDMEETEDTFKGSDEATNDDDDEQTVGPSSDDTLVGNEDDQPPMKKRRLSTDARLSLTLGKENIIPALFGIRVTRRSKKP</sequence>
<evidence type="ECO:0000313" key="4">
    <source>
        <dbReference type="Proteomes" id="UP000623687"/>
    </source>
</evidence>
<reference evidence="3" key="1">
    <citation type="submission" date="2019-07" db="EMBL/GenBank/DDBJ databases">
        <authorList>
            <person name="Palmer J.M."/>
        </authorList>
    </citation>
    <scope>NUCLEOTIDE SEQUENCE</scope>
    <source>
        <strain evidence="3">PC9</strain>
    </source>
</reference>
<evidence type="ECO:0000313" key="3">
    <source>
        <dbReference type="EMBL" id="KAF7424810.1"/>
    </source>
</evidence>
<evidence type="ECO:0000256" key="1">
    <source>
        <dbReference type="SAM" id="MobiDB-lite"/>
    </source>
</evidence>
<feature type="transmembrane region" description="Helical" evidence="2">
    <location>
        <begin position="264"/>
        <end position="286"/>
    </location>
</feature>
<dbReference type="GeneID" id="59379939"/>
<protein>
    <submittedName>
        <fullName evidence="3">Uncharacterized protein</fullName>
    </submittedName>
</protein>
<keyword evidence="2" id="KW-1133">Transmembrane helix</keyword>
<accession>A0A8H7DPX1</accession>